<evidence type="ECO:0000313" key="4">
    <source>
        <dbReference type="Proteomes" id="UP000054558"/>
    </source>
</evidence>
<proteinExistence type="predicted"/>
<reference evidence="3 4" key="1">
    <citation type="journal article" date="2014" name="Nat. Commun.">
        <title>Klebsormidium flaccidum genome reveals primary factors for plant terrestrial adaptation.</title>
        <authorList>
            <person name="Hori K."/>
            <person name="Maruyama F."/>
            <person name="Fujisawa T."/>
            <person name="Togashi T."/>
            <person name="Yamamoto N."/>
            <person name="Seo M."/>
            <person name="Sato S."/>
            <person name="Yamada T."/>
            <person name="Mori H."/>
            <person name="Tajima N."/>
            <person name="Moriyama T."/>
            <person name="Ikeuchi M."/>
            <person name="Watanabe M."/>
            <person name="Wada H."/>
            <person name="Kobayashi K."/>
            <person name="Saito M."/>
            <person name="Masuda T."/>
            <person name="Sasaki-Sekimoto Y."/>
            <person name="Mashiguchi K."/>
            <person name="Awai K."/>
            <person name="Shimojima M."/>
            <person name="Masuda S."/>
            <person name="Iwai M."/>
            <person name="Nobusawa T."/>
            <person name="Narise T."/>
            <person name="Kondo S."/>
            <person name="Saito H."/>
            <person name="Sato R."/>
            <person name="Murakawa M."/>
            <person name="Ihara Y."/>
            <person name="Oshima-Yamada Y."/>
            <person name="Ohtaka K."/>
            <person name="Satoh M."/>
            <person name="Sonobe K."/>
            <person name="Ishii M."/>
            <person name="Ohtani R."/>
            <person name="Kanamori-Sato M."/>
            <person name="Honoki R."/>
            <person name="Miyazaki D."/>
            <person name="Mochizuki H."/>
            <person name="Umetsu J."/>
            <person name="Higashi K."/>
            <person name="Shibata D."/>
            <person name="Kamiya Y."/>
            <person name="Sato N."/>
            <person name="Nakamura Y."/>
            <person name="Tabata S."/>
            <person name="Ida S."/>
            <person name="Kurokawa K."/>
            <person name="Ohta H."/>
        </authorList>
    </citation>
    <scope>NUCLEOTIDE SEQUENCE [LARGE SCALE GENOMIC DNA]</scope>
    <source>
        <strain evidence="3 4">NIES-2285</strain>
    </source>
</reference>
<dbReference type="GO" id="GO:0016787">
    <property type="term" value="F:hydrolase activity"/>
    <property type="evidence" value="ECO:0007669"/>
    <property type="project" value="UniProtKB-KW"/>
</dbReference>
<organism evidence="3 4">
    <name type="scientific">Klebsormidium nitens</name>
    <name type="common">Green alga</name>
    <name type="synonym">Ulothrix nitens</name>
    <dbReference type="NCBI Taxonomy" id="105231"/>
    <lineage>
        <taxon>Eukaryota</taxon>
        <taxon>Viridiplantae</taxon>
        <taxon>Streptophyta</taxon>
        <taxon>Klebsormidiophyceae</taxon>
        <taxon>Klebsormidiales</taxon>
        <taxon>Klebsormidiaceae</taxon>
        <taxon>Klebsormidium</taxon>
    </lineage>
</organism>
<dbReference type="AlphaFoldDB" id="A0A1Y1IVJ9"/>
<evidence type="ECO:0000259" key="2">
    <source>
        <dbReference type="Pfam" id="PF08706"/>
    </source>
</evidence>
<protein>
    <recommendedName>
        <fullName evidence="2">Bacteriophage/plasmid primase P4 C-terminal domain-containing protein</fullName>
    </recommendedName>
</protein>
<accession>A0A1Y1IVJ9</accession>
<sequence>MLYTAPSSYTGLDGTLRCYKWDHEILPNRSNLRAAPDWLSRILNDSGEAPSGRGRVPWDGDGARSNNFSVLVRKKNLLYCCNSSECHGVRPLLKIGELTRSEAMSGGETRAFSADDVSAINSLHKRFVDAWAFEGDVGGIKIVAEMYASCGSERVRDGWKASVETTSDEKEQEALMQQLRRLRTYNNSREITSTLELLRGELVDFDFTKQLDADPDILNVKNGVLLLRTGELDVHRPQ</sequence>
<dbReference type="InterPro" id="IPR051620">
    <property type="entry name" value="ORF904-like_C"/>
</dbReference>
<dbReference type="PANTHER" id="PTHR35372">
    <property type="entry name" value="ATP BINDING PROTEIN-RELATED"/>
    <property type="match status" value="1"/>
</dbReference>
<dbReference type="PANTHER" id="PTHR35372:SF2">
    <property type="entry name" value="SF3 HELICASE DOMAIN-CONTAINING PROTEIN"/>
    <property type="match status" value="1"/>
</dbReference>
<dbReference type="Pfam" id="PF08706">
    <property type="entry name" value="D5_N"/>
    <property type="match status" value="1"/>
</dbReference>
<dbReference type="EMBL" id="DF238135">
    <property type="protein sequence ID" value="GAQ92896.1"/>
    <property type="molecule type" value="Genomic_DNA"/>
</dbReference>
<keyword evidence="4" id="KW-1185">Reference proteome</keyword>
<feature type="domain" description="Bacteriophage/plasmid primase P4 C-terminal" evidence="2">
    <location>
        <begin position="163"/>
        <end position="238"/>
    </location>
</feature>
<evidence type="ECO:0000256" key="1">
    <source>
        <dbReference type="ARBA" id="ARBA00022801"/>
    </source>
</evidence>
<keyword evidence="1" id="KW-0378">Hydrolase</keyword>
<name>A0A1Y1IVJ9_KLENI</name>
<gene>
    <name evidence="3" type="ORF">KFL_011860025</name>
</gene>
<evidence type="ECO:0000313" key="3">
    <source>
        <dbReference type="EMBL" id="GAQ92896.1"/>
    </source>
</evidence>
<dbReference type="Proteomes" id="UP000054558">
    <property type="component" value="Unassembled WGS sequence"/>
</dbReference>
<dbReference type="InterPro" id="IPR014818">
    <property type="entry name" value="Phage/plasmid_primase_P4_C"/>
</dbReference>